<evidence type="ECO:0008006" key="3">
    <source>
        <dbReference type="Google" id="ProtNLM"/>
    </source>
</evidence>
<dbReference type="Proteomes" id="UP000581447">
    <property type="component" value="Unassembled WGS sequence"/>
</dbReference>
<name>A0A840AZZ9_9SPHN</name>
<organism evidence="1 2">
    <name type="scientific">Sphingorhabdus rigui</name>
    <dbReference type="NCBI Taxonomy" id="1282858"/>
    <lineage>
        <taxon>Bacteria</taxon>
        <taxon>Pseudomonadati</taxon>
        <taxon>Pseudomonadota</taxon>
        <taxon>Alphaproteobacteria</taxon>
        <taxon>Sphingomonadales</taxon>
        <taxon>Sphingomonadaceae</taxon>
        <taxon>Sphingorhabdus</taxon>
    </lineage>
</organism>
<reference evidence="1 2" key="1">
    <citation type="submission" date="2020-08" db="EMBL/GenBank/DDBJ databases">
        <title>Genomic Encyclopedia of Type Strains, Phase IV (KMG-IV): sequencing the most valuable type-strain genomes for metagenomic binning, comparative biology and taxonomic classification.</title>
        <authorList>
            <person name="Goeker M."/>
        </authorList>
    </citation>
    <scope>NUCLEOTIDE SEQUENCE [LARGE SCALE GENOMIC DNA]</scope>
    <source>
        <strain evidence="1 2">DSM 29050</strain>
    </source>
</reference>
<evidence type="ECO:0000313" key="1">
    <source>
        <dbReference type="EMBL" id="MBB3943989.1"/>
    </source>
</evidence>
<keyword evidence="2" id="KW-1185">Reference proteome</keyword>
<accession>A0A840AZZ9</accession>
<comment type="caution">
    <text evidence="1">The sequence shown here is derived from an EMBL/GenBank/DDBJ whole genome shotgun (WGS) entry which is preliminary data.</text>
</comment>
<dbReference type="AlphaFoldDB" id="A0A840AZZ9"/>
<evidence type="ECO:0000313" key="2">
    <source>
        <dbReference type="Proteomes" id="UP000581447"/>
    </source>
</evidence>
<proteinExistence type="predicted"/>
<dbReference type="EMBL" id="JACIEA010000004">
    <property type="protein sequence ID" value="MBB3943989.1"/>
    <property type="molecule type" value="Genomic_DNA"/>
</dbReference>
<sequence>MIDAIHLKAHRTATSLLKRGGSSSMYPAPKGGLKSKRYAVCEGKGRPLVPLILVTGSRSGLLGAVKGRIGCVLRYVSSDQPRAD</sequence>
<protein>
    <recommendedName>
        <fullName evidence="3">Transposase</fullName>
    </recommendedName>
</protein>
<gene>
    <name evidence="1" type="ORF">GGR91_002258</name>
</gene>